<dbReference type="Pfam" id="PF00196">
    <property type="entry name" value="GerE"/>
    <property type="match status" value="1"/>
</dbReference>
<dbReference type="InterPro" id="IPR041664">
    <property type="entry name" value="AAA_16"/>
</dbReference>
<dbReference type="Proteomes" id="UP001501495">
    <property type="component" value="Unassembled WGS sequence"/>
</dbReference>
<dbReference type="Gene3D" id="1.10.10.10">
    <property type="entry name" value="Winged helix-like DNA-binding domain superfamily/Winged helix DNA-binding domain"/>
    <property type="match status" value="1"/>
</dbReference>
<accession>A0ABP7Y300</accession>
<evidence type="ECO:0000259" key="4">
    <source>
        <dbReference type="PROSITE" id="PS50043"/>
    </source>
</evidence>
<organism evidence="5 6">
    <name type="scientific">Nocardioides fonticola</name>
    <dbReference type="NCBI Taxonomy" id="450363"/>
    <lineage>
        <taxon>Bacteria</taxon>
        <taxon>Bacillati</taxon>
        <taxon>Actinomycetota</taxon>
        <taxon>Actinomycetes</taxon>
        <taxon>Propionibacteriales</taxon>
        <taxon>Nocardioidaceae</taxon>
        <taxon>Nocardioides</taxon>
    </lineage>
</organism>
<dbReference type="SUPFAM" id="SSF46894">
    <property type="entry name" value="C-terminal effector domain of the bipartite response regulators"/>
    <property type="match status" value="1"/>
</dbReference>
<evidence type="ECO:0000313" key="6">
    <source>
        <dbReference type="Proteomes" id="UP001501495"/>
    </source>
</evidence>
<proteinExistence type="predicted"/>
<keyword evidence="2" id="KW-0067">ATP-binding</keyword>
<dbReference type="CDD" id="cd06170">
    <property type="entry name" value="LuxR_C_like"/>
    <property type="match status" value="1"/>
</dbReference>
<evidence type="ECO:0000256" key="3">
    <source>
        <dbReference type="SAM" id="MobiDB-lite"/>
    </source>
</evidence>
<dbReference type="RefSeq" id="WP_344735571.1">
    <property type="nucleotide sequence ID" value="NZ_BAAAZH010000036.1"/>
</dbReference>
<name>A0ABP7Y300_9ACTN</name>
<feature type="domain" description="HTH luxR-type" evidence="4">
    <location>
        <begin position="841"/>
        <end position="904"/>
    </location>
</feature>
<dbReference type="InterPro" id="IPR036388">
    <property type="entry name" value="WH-like_DNA-bd_sf"/>
</dbReference>
<reference evidence="6" key="1">
    <citation type="journal article" date="2019" name="Int. J. Syst. Evol. Microbiol.">
        <title>The Global Catalogue of Microorganisms (GCM) 10K type strain sequencing project: providing services to taxonomists for standard genome sequencing and annotation.</title>
        <authorList>
            <consortium name="The Broad Institute Genomics Platform"/>
            <consortium name="The Broad Institute Genome Sequencing Center for Infectious Disease"/>
            <person name="Wu L."/>
            <person name="Ma J."/>
        </authorList>
    </citation>
    <scope>NUCLEOTIDE SEQUENCE [LARGE SCALE GENOMIC DNA]</scope>
    <source>
        <strain evidence="6">JCM 16703</strain>
    </source>
</reference>
<sequence length="910" mass="96743">MSTVTPLRGRDDDLRRVQDVVAAARAGLPVVLVVEGEAGMGKTALLDAALADAVPSEPEVLRLRAQERGTASPFRLFAEAAGTPPPTAPPRGQASSDDGGSLRAEAIAARLEHEGRPSLVVVEDLHWADPGSLLVIERLLLAPDARPPGLIVTTRPAPRRAEVERTLAELAGRGDVVRLAPLTEESALQVLADVTGWPAHPDWPALAARAGGHPFYLVELGRALTASPEAGHRAAGSLHRVVLDRLSRLSGPAREALGLAAVLGPDLYLDDLRRLTRLSPLALDRIARELLDAGVVRVDGPRLTFAHALLHEAVYEDVPEPLRWAHHRELARSMEADGAPPELIAPHVMRGARPGDRAAVDLLVAAARRAMAASSAAALPLWQRAVELIGPEHEIHWEAQAGLVACLVGSGRVEDAERQCLDVLRDAPVDVRPELVGRLVQSRIFQGRWAAARDTLADVVRAAPPGPRARVARAQLALAALQAGDLDDAAGLASAVLLDAAAAGDPVTEVRARAVLAQVLAERGNPTAADREAGQALAAAEVARSAEAWEAQPHSVRVLTLADLDRMDEAIDLAAAGRRLFETLGSEVGQVRIGAAAAYAALGAGRWDGAVPAFEDYRRIAVRRGITPFGFTRSFRATLALAQDGPAAAREWLEDDVVPEPYRDHQWALAHAGLAAAAGDPAAGLDRLHTHWRAVTTSGRLLGQRLIGTTLAHLAAEADESAMVQEVAAALAHQADREPAIASLRAVADVVAALAERDVERMHAAAHALSATPRRYEAARVWSSTAVWSARLGDRDAAREAAHEALSRWLALDARWAAQDLRSTLRREGVVIGSRGGRRRSGTGWAALSPAEERVARLVADGWSNPRIAEHLVLSRRTVETHVARVLAKLGVGSRTDVLTPDHGESAEHQ</sequence>
<dbReference type="InterPro" id="IPR000792">
    <property type="entry name" value="Tscrpt_reg_LuxR_C"/>
</dbReference>
<dbReference type="InterPro" id="IPR027417">
    <property type="entry name" value="P-loop_NTPase"/>
</dbReference>
<dbReference type="PANTHER" id="PTHR16305:SF35">
    <property type="entry name" value="TRANSCRIPTIONAL ACTIVATOR DOMAIN"/>
    <property type="match status" value="1"/>
</dbReference>
<keyword evidence="1" id="KW-0547">Nucleotide-binding</keyword>
<dbReference type="PROSITE" id="PS50043">
    <property type="entry name" value="HTH_LUXR_2"/>
    <property type="match status" value="1"/>
</dbReference>
<dbReference type="PANTHER" id="PTHR16305">
    <property type="entry name" value="TESTICULAR SOLUBLE ADENYLYL CYCLASE"/>
    <property type="match status" value="1"/>
</dbReference>
<evidence type="ECO:0000256" key="2">
    <source>
        <dbReference type="ARBA" id="ARBA00022840"/>
    </source>
</evidence>
<gene>
    <name evidence="5" type="ORF">GCM10022215_42740</name>
</gene>
<keyword evidence="6" id="KW-1185">Reference proteome</keyword>
<dbReference type="Gene3D" id="1.25.40.10">
    <property type="entry name" value="Tetratricopeptide repeat domain"/>
    <property type="match status" value="1"/>
</dbReference>
<dbReference type="PRINTS" id="PR00038">
    <property type="entry name" value="HTHLUXR"/>
</dbReference>
<comment type="caution">
    <text evidence="5">The sequence shown here is derived from an EMBL/GenBank/DDBJ whole genome shotgun (WGS) entry which is preliminary data.</text>
</comment>
<dbReference type="PROSITE" id="PS00622">
    <property type="entry name" value="HTH_LUXR_1"/>
    <property type="match status" value="1"/>
</dbReference>
<dbReference type="SMART" id="SM00421">
    <property type="entry name" value="HTH_LUXR"/>
    <property type="match status" value="1"/>
</dbReference>
<dbReference type="InterPro" id="IPR016032">
    <property type="entry name" value="Sig_transdc_resp-reg_C-effctor"/>
</dbReference>
<evidence type="ECO:0000256" key="1">
    <source>
        <dbReference type="ARBA" id="ARBA00022741"/>
    </source>
</evidence>
<dbReference type="Pfam" id="PF13191">
    <property type="entry name" value="AAA_16"/>
    <property type="match status" value="1"/>
</dbReference>
<protein>
    <recommendedName>
        <fullName evidence="4">HTH luxR-type domain-containing protein</fullName>
    </recommendedName>
</protein>
<dbReference type="EMBL" id="BAAAZH010000036">
    <property type="protein sequence ID" value="GAA4129793.1"/>
    <property type="molecule type" value="Genomic_DNA"/>
</dbReference>
<dbReference type="SUPFAM" id="SSF52540">
    <property type="entry name" value="P-loop containing nucleoside triphosphate hydrolases"/>
    <property type="match status" value="1"/>
</dbReference>
<dbReference type="SUPFAM" id="SSF48452">
    <property type="entry name" value="TPR-like"/>
    <property type="match status" value="2"/>
</dbReference>
<feature type="region of interest" description="Disordered" evidence="3">
    <location>
        <begin position="79"/>
        <end position="100"/>
    </location>
</feature>
<dbReference type="InterPro" id="IPR011990">
    <property type="entry name" value="TPR-like_helical_dom_sf"/>
</dbReference>
<evidence type="ECO:0000313" key="5">
    <source>
        <dbReference type="EMBL" id="GAA4129793.1"/>
    </source>
</evidence>